<dbReference type="EMBL" id="JALNTZ010000002">
    <property type="protein sequence ID" value="KAJ3664204.1"/>
    <property type="molecule type" value="Genomic_DNA"/>
</dbReference>
<evidence type="ECO:0000256" key="4">
    <source>
        <dbReference type="SAM" id="SignalP"/>
    </source>
</evidence>
<dbReference type="GO" id="GO:0016614">
    <property type="term" value="F:oxidoreductase activity, acting on CH-OH group of donors"/>
    <property type="evidence" value="ECO:0007669"/>
    <property type="project" value="InterPro"/>
</dbReference>
<reference evidence="7" key="1">
    <citation type="journal article" date="2023" name="G3 (Bethesda)">
        <title>Whole genome assemblies of Zophobas morio and Tenebrio molitor.</title>
        <authorList>
            <person name="Kaur S."/>
            <person name="Stinson S.A."/>
            <person name="diCenzo G.C."/>
        </authorList>
    </citation>
    <scope>NUCLEOTIDE SEQUENCE</scope>
    <source>
        <strain evidence="7">QUZm001</strain>
    </source>
</reference>
<evidence type="ECO:0000256" key="2">
    <source>
        <dbReference type="PIRSR" id="PIRSR000137-1"/>
    </source>
</evidence>
<keyword evidence="3" id="KW-0285">Flavoprotein</keyword>
<dbReference type="Gene3D" id="3.30.560.10">
    <property type="entry name" value="Glucose Oxidase, domain 3"/>
    <property type="match status" value="1"/>
</dbReference>
<gene>
    <name evidence="7" type="ORF">Zmor_008392</name>
</gene>
<evidence type="ECO:0000256" key="3">
    <source>
        <dbReference type="PIRSR" id="PIRSR000137-2"/>
    </source>
</evidence>
<dbReference type="Proteomes" id="UP001168821">
    <property type="component" value="Unassembled WGS sequence"/>
</dbReference>
<dbReference type="PANTHER" id="PTHR11552">
    <property type="entry name" value="GLUCOSE-METHANOL-CHOLINE GMC OXIDOREDUCTASE"/>
    <property type="match status" value="1"/>
</dbReference>
<dbReference type="InterPro" id="IPR007867">
    <property type="entry name" value="GMC_OxRtase_C"/>
</dbReference>
<dbReference type="InterPro" id="IPR036188">
    <property type="entry name" value="FAD/NAD-bd_sf"/>
</dbReference>
<dbReference type="SUPFAM" id="SSF54373">
    <property type="entry name" value="FAD-linked reductases, C-terminal domain"/>
    <property type="match status" value="1"/>
</dbReference>
<evidence type="ECO:0000259" key="5">
    <source>
        <dbReference type="Pfam" id="PF00732"/>
    </source>
</evidence>
<dbReference type="InterPro" id="IPR012132">
    <property type="entry name" value="GMC_OxRdtase"/>
</dbReference>
<name>A0AA38J0A0_9CUCU</name>
<comment type="cofactor">
    <cofactor evidence="3">
        <name>FAD</name>
        <dbReference type="ChEBI" id="CHEBI:57692"/>
    </cofactor>
</comment>
<feature type="binding site" evidence="3">
    <location>
        <position position="287"/>
    </location>
    <ligand>
        <name>FAD</name>
        <dbReference type="ChEBI" id="CHEBI:57692"/>
    </ligand>
</feature>
<keyword evidence="8" id="KW-1185">Reference proteome</keyword>
<protein>
    <submittedName>
        <fullName evidence="7">Uncharacterized protein</fullName>
    </submittedName>
</protein>
<comment type="caution">
    <text evidence="7">The sequence shown here is derived from an EMBL/GenBank/DDBJ whole genome shotgun (WGS) entry which is preliminary data.</text>
</comment>
<dbReference type="PANTHER" id="PTHR11552:SF208">
    <property type="entry name" value="RE36204P-RELATED"/>
    <property type="match status" value="1"/>
</dbReference>
<organism evidence="7 8">
    <name type="scientific">Zophobas morio</name>
    <dbReference type="NCBI Taxonomy" id="2755281"/>
    <lineage>
        <taxon>Eukaryota</taxon>
        <taxon>Metazoa</taxon>
        <taxon>Ecdysozoa</taxon>
        <taxon>Arthropoda</taxon>
        <taxon>Hexapoda</taxon>
        <taxon>Insecta</taxon>
        <taxon>Pterygota</taxon>
        <taxon>Neoptera</taxon>
        <taxon>Endopterygota</taxon>
        <taxon>Coleoptera</taxon>
        <taxon>Polyphaga</taxon>
        <taxon>Cucujiformia</taxon>
        <taxon>Tenebrionidae</taxon>
        <taxon>Zophobas</taxon>
    </lineage>
</organism>
<comment type="similarity">
    <text evidence="1">Belongs to the GMC oxidoreductase family.</text>
</comment>
<feature type="active site" description="Proton acceptor" evidence="2">
    <location>
        <position position="589"/>
    </location>
</feature>
<dbReference type="Pfam" id="PF00732">
    <property type="entry name" value="GMC_oxred_N"/>
    <property type="match status" value="1"/>
</dbReference>
<accession>A0AA38J0A0</accession>
<dbReference type="SUPFAM" id="SSF51905">
    <property type="entry name" value="FAD/NAD(P)-binding domain"/>
    <property type="match status" value="1"/>
</dbReference>
<proteinExistence type="inferred from homology"/>
<keyword evidence="4" id="KW-0732">Signal</keyword>
<dbReference type="PIRSF" id="PIRSF000137">
    <property type="entry name" value="Alcohol_oxidase"/>
    <property type="match status" value="1"/>
</dbReference>
<dbReference type="Pfam" id="PF05199">
    <property type="entry name" value="GMC_oxred_C"/>
    <property type="match status" value="1"/>
</dbReference>
<feature type="signal peptide" evidence="4">
    <location>
        <begin position="1"/>
        <end position="18"/>
    </location>
</feature>
<evidence type="ECO:0000313" key="8">
    <source>
        <dbReference type="Proteomes" id="UP001168821"/>
    </source>
</evidence>
<dbReference type="InterPro" id="IPR000172">
    <property type="entry name" value="GMC_OxRdtase_N"/>
</dbReference>
<feature type="chain" id="PRO_5041251503" evidence="4">
    <location>
        <begin position="19"/>
        <end position="613"/>
    </location>
</feature>
<sequence length="613" mass="69158">MQYTSAVIIFLLLSLSKSENIAFLETAYNHLSQIYENYLNKRIDYAHLVTWKDLSQPGNMMPLTSTFNQYDFIIVGSGSAGSVIASRLSEISNWRILLLEAGKGENLWSRVPLAASTMCFTPYTWNYVGEYQHNVSLGLEQHRPLWPRGTALGGTSVINFMIYTRGNKWDFERWAAQGNPGWSYKDVLKYYMKSKHSKLTFADYNYHGTNGYWSTEDVYQSELVRRFIEAGVELGLPRIDYNANIESFGVSTIQANLKKGQRYTVARAFLHPVRQRPNLHILTSAFVSKILIDPNTKSVYGVEYEKGGRVYKVKASKEVILSAGTFNSAQLLMLAGIGPKEHLQELGIPLLQDLPVGRNLQDHLTFPAPSFLIDRELSLSTSLLLNYTSIRDFLLHGKGPYTSLGGAEGIGYIKTELSEDTKDVPDIELLFIDGSLNTDYGLFSRRWMNIRDDIYNTATCNYDQPIHMIIRLCMATKYFTDPEQHDINTLVASIRYIQRLARTKPFQEIGSRLNPNRIPGCELHVFDSDNYWRCALRSIGIPFHHSVGTVKMGPSDDPTSVVNHELQVYGVKGLRVADCSVIHFAVGAHTNAVAVMVGEKAADIIKENWGKLT</sequence>
<evidence type="ECO:0000313" key="7">
    <source>
        <dbReference type="EMBL" id="KAJ3664204.1"/>
    </source>
</evidence>
<dbReference type="Gene3D" id="3.50.50.60">
    <property type="entry name" value="FAD/NAD(P)-binding domain"/>
    <property type="match status" value="1"/>
</dbReference>
<feature type="domain" description="Glucose-methanol-choline oxidoreductase N-terminal" evidence="5">
    <location>
        <begin position="70"/>
        <end position="364"/>
    </location>
</feature>
<feature type="binding site" evidence="3">
    <location>
        <position position="155"/>
    </location>
    <ligand>
        <name>FAD</name>
        <dbReference type="ChEBI" id="CHEBI:57692"/>
    </ligand>
</feature>
<evidence type="ECO:0000256" key="1">
    <source>
        <dbReference type="ARBA" id="ARBA00010790"/>
    </source>
</evidence>
<evidence type="ECO:0000259" key="6">
    <source>
        <dbReference type="Pfam" id="PF05199"/>
    </source>
</evidence>
<dbReference type="GO" id="GO:0050660">
    <property type="term" value="F:flavin adenine dinucleotide binding"/>
    <property type="evidence" value="ECO:0007669"/>
    <property type="project" value="InterPro"/>
</dbReference>
<feature type="active site" description="Proton donor" evidence="2">
    <location>
        <position position="545"/>
    </location>
</feature>
<keyword evidence="3" id="KW-0274">FAD</keyword>
<feature type="domain" description="Glucose-methanol-choline oxidoreductase C-terminal" evidence="6">
    <location>
        <begin position="475"/>
        <end position="598"/>
    </location>
</feature>
<dbReference type="AlphaFoldDB" id="A0AA38J0A0"/>